<keyword evidence="3" id="KW-1185">Reference proteome</keyword>
<dbReference type="InterPro" id="IPR052024">
    <property type="entry name" value="Methanogen_methyltrans"/>
</dbReference>
<dbReference type="Proteomes" id="UP001236559">
    <property type="component" value="Unassembled WGS sequence"/>
</dbReference>
<dbReference type="EMBL" id="JAUSTN010000002">
    <property type="protein sequence ID" value="MDQ0274376.1"/>
    <property type="molecule type" value="Genomic_DNA"/>
</dbReference>
<dbReference type="GO" id="GO:0004853">
    <property type="term" value="F:uroporphyrinogen decarboxylase activity"/>
    <property type="evidence" value="ECO:0007669"/>
    <property type="project" value="UniProtKB-EC"/>
</dbReference>
<organism evidence="2 3">
    <name type="scientific">Peptoniphilus koenoeneniae</name>
    <dbReference type="NCBI Taxonomy" id="507751"/>
    <lineage>
        <taxon>Bacteria</taxon>
        <taxon>Bacillati</taxon>
        <taxon>Bacillota</taxon>
        <taxon>Tissierellia</taxon>
        <taxon>Tissierellales</taxon>
        <taxon>Peptoniphilaceae</taxon>
        <taxon>Peptoniphilus</taxon>
    </lineage>
</organism>
<dbReference type="SUPFAM" id="SSF51726">
    <property type="entry name" value="UROD/MetE-like"/>
    <property type="match status" value="1"/>
</dbReference>
<proteinExistence type="predicted"/>
<dbReference type="Pfam" id="PF01208">
    <property type="entry name" value="URO-D"/>
    <property type="match status" value="1"/>
</dbReference>
<comment type="caution">
    <text evidence="2">The sequence shown here is derived from an EMBL/GenBank/DDBJ whole genome shotgun (WGS) entry which is preliminary data.</text>
</comment>
<name>A0ABU0ASY5_9FIRM</name>
<evidence type="ECO:0000313" key="2">
    <source>
        <dbReference type="EMBL" id="MDQ0274376.1"/>
    </source>
</evidence>
<dbReference type="PANTHER" id="PTHR47099:SF1">
    <property type="entry name" value="METHYLCOBAMIDE:COM METHYLTRANSFERASE MTBA"/>
    <property type="match status" value="1"/>
</dbReference>
<dbReference type="InterPro" id="IPR000257">
    <property type="entry name" value="Uroporphyrinogen_deCOase"/>
</dbReference>
<gene>
    <name evidence="2" type="ORF">J2S72_000384</name>
</gene>
<dbReference type="PANTHER" id="PTHR47099">
    <property type="entry name" value="METHYLCOBAMIDE:COM METHYLTRANSFERASE MTBA"/>
    <property type="match status" value="1"/>
</dbReference>
<feature type="domain" description="Uroporphyrinogen decarboxylase (URO-D)" evidence="1">
    <location>
        <begin position="79"/>
        <end position="325"/>
    </location>
</feature>
<dbReference type="Gene3D" id="3.20.20.210">
    <property type="match status" value="1"/>
</dbReference>
<accession>A0ABU0ASY5</accession>
<evidence type="ECO:0000313" key="3">
    <source>
        <dbReference type="Proteomes" id="UP001236559"/>
    </source>
</evidence>
<protein>
    <submittedName>
        <fullName evidence="2">Uroporphyrinogen decarboxylase</fullName>
        <ecNumber evidence="2">4.1.1.37</ecNumber>
    </submittedName>
</protein>
<evidence type="ECO:0000259" key="1">
    <source>
        <dbReference type="Pfam" id="PF01208"/>
    </source>
</evidence>
<dbReference type="RefSeq" id="WP_023055220.1">
    <property type="nucleotide sequence ID" value="NZ_JAUSTN010000002.1"/>
</dbReference>
<dbReference type="InterPro" id="IPR038071">
    <property type="entry name" value="UROD/MetE-like_sf"/>
</dbReference>
<reference evidence="2 3" key="1">
    <citation type="submission" date="2023-07" db="EMBL/GenBank/DDBJ databases">
        <title>Genomic Encyclopedia of Type Strains, Phase IV (KMG-IV): sequencing the most valuable type-strain genomes for metagenomic binning, comparative biology and taxonomic classification.</title>
        <authorList>
            <person name="Goeker M."/>
        </authorList>
    </citation>
    <scope>NUCLEOTIDE SEQUENCE [LARGE SCALE GENOMIC DNA]</scope>
    <source>
        <strain evidence="2 3">DSM 22616</strain>
    </source>
</reference>
<sequence>MNKKERVENFLNCKDVDRVPTAFWHHFVSFHDHYNGNDPEIYKKVVEGQKKYIKELDPDLIKIMSDGFFGHPSVCERKIETIEDLKRIKSVGPDHPWIQKQVDFVKEICDFAGEDTYKYYNLFSPLQYIRLRFEEYDEDFEKFVRLFKESEEDMIKAAKEIAIDIKILVKKLFEKTSVDGIYYSVQSVQDKSFDEEKHKKIVEPLDLEVLNEINKINDNVMLHICGYGHYTNNLAWYKDYPAKVFNWATHTENIGLKEGKEIFEGKAVLGGFDNNNGTVLYSASEEELKKEIFKILDEVGTRGVALGADCTISQDIDINRLKLVEKIAGEYK</sequence>
<dbReference type="EC" id="4.1.1.37" evidence="2"/>
<keyword evidence="2" id="KW-0456">Lyase</keyword>